<sequence>MTDAVKIYHNPRCSKSRETLSLLQSRGIDPEVVLYLETPPDAGTLRQLLQLLGMESPRELMRQKEDLYKSLNLADPALSNAALIQAMVDNPKLIERPIVVSRGQARIGRPPEQVLEIVS</sequence>
<dbReference type="InterPro" id="IPR006659">
    <property type="entry name" value="Arsenate_reductase"/>
</dbReference>
<dbReference type="AlphaFoldDB" id="A0A0H3GTI1"/>
<dbReference type="GeneID" id="11848929"/>
<gene>
    <name evidence="5" type="ordered locus">KPHS_38900</name>
</gene>
<dbReference type="Proteomes" id="UP000007841">
    <property type="component" value="Chromosome"/>
</dbReference>
<dbReference type="EMBL" id="CP003200">
    <property type="protein sequence ID" value="AEW62588.1"/>
    <property type="molecule type" value="Genomic_DNA"/>
</dbReference>
<dbReference type="KEGG" id="kpm:KPHS_38900"/>
<keyword evidence="6" id="KW-1185">Reference proteome</keyword>
<dbReference type="RefSeq" id="WP_002913810.1">
    <property type="nucleotide sequence ID" value="NC_016845.1"/>
</dbReference>
<accession>A0A0H3GTI1</accession>
<proteinExistence type="inferred from homology"/>
<organism evidence="5 6">
    <name type="scientific">Klebsiella pneumoniae subsp. pneumoniae (strain HS11286)</name>
    <dbReference type="NCBI Taxonomy" id="1125630"/>
    <lineage>
        <taxon>Bacteria</taxon>
        <taxon>Pseudomonadati</taxon>
        <taxon>Pseudomonadota</taxon>
        <taxon>Gammaproteobacteria</taxon>
        <taxon>Enterobacterales</taxon>
        <taxon>Enterobacteriaceae</taxon>
        <taxon>Klebsiella/Raoultella group</taxon>
        <taxon>Klebsiella</taxon>
        <taxon>Klebsiella pneumoniae complex</taxon>
    </lineage>
</organism>
<evidence type="ECO:0000256" key="1">
    <source>
        <dbReference type="ARBA" id="ARBA00007198"/>
    </source>
</evidence>
<dbReference type="EC" id="1.20.4.1" evidence="4"/>
<comment type="similarity">
    <text evidence="1 3 4">Belongs to the ArsC family.</text>
</comment>
<evidence type="ECO:0000256" key="2">
    <source>
        <dbReference type="ARBA" id="ARBA00023002"/>
    </source>
</evidence>
<comment type="catalytic activity">
    <reaction evidence="4">
        <text>[glutaredoxin]-dithiol + arsenate + glutathione + H(+) = glutathionyl-S-S-[glutaredoxin] + arsenite + H2O</text>
        <dbReference type="Rhea" id="RHEA:22016"/>
        <dbReference type="Rhea" id="RHEA-COMP:10729"/>
        <dbReference type="Rhea" id="RHEA-COMP:17668"/>
        <dbReference type="ChEBI" id="CHEBI:15377"/>
        <dbReference type="ChEBI" id="CHEBI:15378"/>
        <dbReference type="ChEBI" id="CHEBI:29242"/>
        <dbReference type="ChEBI" id="CHEBI:29950"/>
        <dbReference type="ChEBI" id="CHEBI:48597"/>
        <dbReference type="ChEBI" id="CHEBI:57925"/>
        <dbReference type="ChEBI" id="CHEBI:146199"/>
        <dbReference type="EC" id="1.20.4.1"/>
    </reaction>
</comment>
<evidence type="ECO:0000256" key="3">
    <source>
        <dbReference type="PROSITE-ProRule" id="PRU01282"/>
    </source>
</evidence>
<dbReference type="PROSITE" id="PS51353">
    <property type="entry name" value="ARSC"/>
    <property type="match status" value="1"/>
</dbReference>
<evidence type="ECO:0000313" key="5">
    <source>
        <dbReference type="EMBL" id="AEW62588.1"/>
    </source>
</evidence>
<name>A0A0H3GTI1_KLEPH</name>
<dbReference type="InterPro" id="IPR006660">
    <property type="entry name" value="Arsenate_reductase-like"/>
</dbReference>
<dbReference type="HOGENOM" id="CLU_116644_0_1_6"/>
<dbReference type="RefSeq" id="YP_005228190.1">
    <property type="nucleotide sequence ID" value="NC_016845.1"/>
</dbReference>
<evidence type="ECO:0000256" key="4">
    <source>
        <dbReference type="RuleBase" id="RU362029"/>
    </source>
</evidence>
<keyword evidence="2 4" id="KW-0560">Oxidoreductase</keyword>
<dbReference type="Gene3D" id="3.40.30.10">
    <property type="entry name" value="Glutaredoxin"/>
    <property type="match status" value="1"/>
</dbReference>
<dbReference type="GO" id="GO:0008794">
    <property type="term" value="F:arsenate reductase (glutaredoxin) activity"/>
    <property type="evidence" value="ECO:0007669"/>
    <property type="project" value="UniProtKB-UniRule"/>
</dbReference>
<dbReference type="Pfam" id="PF03960">
    <property type="entry name" value="ArsC"/>
    <property type="match status" value="1"/>
</dbReference>
<reference evidence="5 6" key="1">
    <citation type="journal article" date="2012" name="J. Bacteriol.">
        <title>Complete genome sequence of Klebsiella pneumoniae subsp. pneumoniae HS11286, a multidrug-resistant strain isolated from human sputum.</title>
        <authorList>
            <person name="Liu P."/>
            <person name="Li P."/>
            <person name="Jiang X."/>
            <person name="Bi D."/>
            <person name="Xie Y."/>
            <person name="Tai C."/>
            <person name="Deng Z."/>
            <person name="Rajakumar K."/>
            <person name="Ou H.Y."/>
        </authorList>
    </citation>
    <scope>NUCLEOTIDE SEQUENCE [LARGE SCALE GENOMIC DNA]</scope>
    <source>
        <strain evidence="5 6">HS11286</strain>
    </source>
</reference>
<dbReference type="PATRIC" id="fig|1125630.4.peg.3793"/>
<dbReference type="PANTHER" id="PTHR30041:SF4">
    <property type="entry name" value="ARSENATE REDUCTASE"/>
    <property type="match status" value="1"/>
</dbReference>
<dbReference type="NCBIfam" id="TIGR00014">
    <property type="entry name" value="arsC"/>
    <property type="match status" value="1"/>
</dbReference>
<protein>
    <recommendedName>
        <fullName evidence="4">Arsenate reductase</fullName>
        <ecNumber evidence="4">1.20.4.1</ecNumber>
    </recommendedName>
</protein>
<dbReference type="SMR" id="A0A0H3GTI1"/>
<evidence type="ECO:0000313" key="6">
    <source>
        <dbReference type="Proteomes" id="UP000007841"/>
    </source>
</evidence>
<dbReference type="InterPro" id="IPR036249">
    <property type="entry name" value="Thioredoxin-like_sf"/>
</dbReference>
<dbReference type="CDD" id="cd03034">
    <property type="entry name" value="ArsC_ArsC"/>
    <property type="match status" value="1"/>
</dbReference>
<dbReference type="STRING" id="1125630.KPHS_38900"/>
<dbReference type="SUPFAM" id="SSF52833">
    <property type="entry name" value="Thioredoxin-like"/>
    <property type="match status" value="1"/>
</dbReference>
<dbReference type="PANTHER" id="PTHR30041">
    <property type="entry name" value="ARSENATE REDUCTASE"/>
    <property type="match status" value="1"/>
</dbReference>